<keyword evidence="7 8" id="KW-0472">Membrane</keyword>
<dbReference type="VEuPathDB" id="PiroplasmaDB:TA12540"/>
<evidence type="ECO:0000259" key="9">
    <source>
        <dbReference type="PROSITE" id="PS50192"/>
    </source>
</evidence>
<dbReference type="GO" id="GO:0005484">
    <property type="term" value="F:SNAP receptor activity"/>
    <property type="evidence" value="ECO:0007669"/>
    <property type="project" value="TreeGrafter"/>
</dbReference>
<comment type="similarity">
    <text evidence="2">Belongs to the syntaxin family.</text>
</comment>
<dbReference type="EMBL" id="UIVS01000002">
    <property type="protein sequence ID" value="SVP91883.1"/>
    <property type="molecule type" value="Genomic_DNA"/>
</dbReference>
<dbReference type="GO" id="GO:0006888">
    <property type="term" value="P:endoplasmic reticulum to Golgi vesicle-mediated transport"/>
    <property type="evidence" value="ECO:0007669"/>
    <property type="project" value="TreeGrafter"/>
</dbReference>
<dbReference type="PROSITE" id="PS50192">
    <property type="entry name" value="T_SNARE"/>
    <property type="match status" value="1"/>
</dbReference>
<evidence type="ECO:0000256" key="3">
    <source>
        <dbReference type="ARBA" id="ARBA00022448"/>
    </source>
</evidence>
<accession>A0A3B0MQ27</accession>
<dbReference type="InterPro" id="IPR010989">
    <property type="entry name" value="SNARE"/>
</dbReference>
<gene>
    <name evidence="10" type="ORF">TAT_000184900</name>
    <name evidence="11" type="ORF">TAV_000185100</name>
</gene>
<dbReference type="GO" id="GO:0006906">
    <property type="term" value="P:vesicle fusion"/>
    <property type="evidence" value="ECO:0007669"/>
    <property type="project" value="TreeGrafter"/>
</dbReference>
<dbReference type="SMART" id="SM00397">
    <property type="entry name" value="t_SNARE"/>
    <property type="match status" value="1"/>
</dbReference>
<comment type="subcellular location">
    <subcellularLocation>
        <location evidence="1">Membrane</location>
        <topology evidence="1">Single-pass type IV membrane protein</topology>
    </subcellularLocation>
</comment>
<dbReference type="CDD" id="cd15844">
    <property type="entry name" value="SNARE_syntaxin5"/>
    <property type="match status" value="1"/>
</dbReference>
<feature type="transmembrane region" description="Helical" evidence="8">
    <location>
        <begin position="265"/>
        <end position="283"/>
    </location>
</feature>
<dbReference type="PANTHER" id="PTHR19957:SF3">
    <property type="entry name" value="SYNTAXIN-5"/>
    <property type="match status" value="1"/>
</dbReference>
<dbReference type="GO" id="GO:0000139">
    <property type="term" value="C:Golgi membrane"/>
    <property type="evidence" value="ECO:0007669"/>
    <property type="project" value="TreeGrafter"/>
</dbReference>
<dbReference type="InterPro" id="IPR000727">
    <property type="entry name" value="T_SNARE_dom"/>
</dbReference>
<protein>
    <submittedName>
        <fullName evidence="10">Syntaxin 5, putative</fullName>
    </submittedName>
</protein>
<keyword evidence="3" id="KW-0813">Transport</keyword>
<dbReference type="InterPro" id="IPR045242">
    <property type="entry name" value="Syntaxin"/>
</dbReference>
<evidence type="ECO:0000256" key="7">
    <source>
        <dbReference type="ARBA" id="ARBA00023136"/>
    </source>
</evidence>
<evidence type="ECO:0000256" key="6">
    <source>
        <dbReference type="ARBA" id="ARBA00023054"/>
    </source>
</evidence>
<proteinExistence type="inferred from homology"/>
<evidence type="ECO:0000256" key="4">
    <source>
        <dbReference type="ARBA" id="ARBA00022692"/>
    </source>
</evidence>
<dbReference type="PANTHER" id="PTHR19957">
    <property type="entry name" value="SYNTAXIN"/>
    <property type="match status" value="1"/>
</dbReference>
<evidence type="ECO:0000256" key="2">
    <source>
        <dbReference type="ARBA" id="ARBA00009063"/>
    </source>
</evidence>
<organism evidence="10">
    <name type="scientific">Theileria annulata</name>
    <dbReference type="NCBI Taxonomy" id="5874"/>
    <lineage>
        <taxon>Eukaryota</taxon>
        <taxon>Sar</taxon>
        <taxon>Alveolata</taxon>
        <taxon>Apicomplexa</taxon>
        <taxon>Aconoidasida</taxon>
        <taxon>Piroplasmida</taxon>
        <taxon>Theileriidae</taxon>
        <taxon>Theileria</taxon>
    </lineage>
</organism>
<dbReference type="AlphaFoldDB" id="A0A3B0MQ27"/>
<evidence type="ECO:0000313" key="11">
    <source>
        <dbReference type="EMBL" id="SVP91883.1"/>
    </source>
</evidence>
<sequence>MVNSVDRTNFFMSHVNQNSNVNLTQTPKTFENLEFNTDADSIYKEIEKAKARLNELSQLAKKRSLYLDNTSSIERLTSEIKSILTYTTNSIDSFEKKVNSFKFRNEASKKHYNSIIFQLRNDIFNVTNTFKETLHQRAQIMLEQENRRKLYSINDIHAQNPGIGRKRFMLQQDLESEQQLDLESGITVAPSTSVISNAREEAIANVQRAIGDLSQIFQKVTAYVTQQDEMINRIDFDTEVSLSNVRSARNELLKYYRRISSNRGLIIKILILVTVLTCLYIMFVM</sequence>
<name>A0A3B0MQ27_THEAN</name>
<reference evidence="10" key="1">
    <citation type="submission" date="2018-07" db="EMBL/GenBank/DDBJ databases">
        <authorList>
            <person name="Quirk P.G."/>
            <person name="Krulwich T.A."/>
        </authorList>
    </citation>
    <scope>NUCLEOTIDE SEQUENCE</scope>
    <source>
        <strain evidence="10">Anand</strain>
    </source>
</reference>
<dbReference type="GO" id="GO:0006886">
    <property type="term" value="P:intracellular protein transport"/>
    <property type="evidence" value="ECO:0007669"/>
    <property type="project" value="TreeGrafter"/>
</dbReference>
<keyword evidence="4 8" id="KW-0812">Transmembrane</keyword>
<dbReference type="Pfam" id="PF05739">
    <property type="entry name" value="SNARE"/>
    <property type="match status" value="1"/>
</dbReference>
<dbReference type="SUPFAM" id="SSF47661">
    <property type="entry name" value="t-snare proteins"/>
    <property type="match status" value="1"/>
</dbReference>
<keyword evidence="5 8" id="KW-1133">Transmembrane helix</keyword>
<dbReference type="EMBL" id="UIVT01000002">
    <property type="protein sequence ID" value="SVP91602.1"/>
    <property type="molecule type" value="Genomic_DNA"/>
</dbReference>
<dbReference type="Gene3D" id="1.20.58.70">
    <property type="match status" value="1"/>
</dbReference>
<evidence type="ECO:0000313" key="10">
    <source>
        <dbReference type="EMBL" id="SVP91602.1"/>
    </source>
</evidence>
<dbReference type="GO" id="GO:0000149">
    <property type="term" value="F:SNARE binding"/>
    <property type="evidence" value="ECO:0007669"/>
    <property type="project" value="TreeGrafter"/>
</dbReference>
<evidence type="ECO:0000256" key="8">
    <source>
        <dbReference type="SAM" id="Phobius"/>
    </source>
</evidence>
<dbReference type="GO" id="GO:0031201">
    <property type="term" value="C:SNARE complex"/>
    <property type="evidence" value="ECO:0007669"/>
    <property type="project" value="TreeGrafter"/>
</dbReference>
<dbReference type="GO" id="GO:0048278">
    <property type="term" value="P:vesicle docking"/>
    <property type="evidence" value="ECO:0007669"/>
    <property type="project" value="TreeGrafter"/>
</dbReference>
<evidence type="ECO:0000256" key="1">
    <source>
        <dbReference type="ARBA" id="ARBA00004211"/>
    </source>
</evidence>
<feature type="domain" description="T-SNARE coiled-coil homology" evidence="9">
    <location>
        <begin position="193"/>
        <end position="255"/>
    </location>
</feature>
<keyword evidence="6" id="KW-0175">Coiled coil</keyword>
<evidence type="ECO:0000256" key="5">
    <source>
        <dbReference type="ARBA" id="ARBA00022989"/>
    </source>
</evidence>